<dbReference type="InterPro" id="IPR046150">
    <property type="entry name" value="DUF6152"/>
</dbReference>
<dbReference type="Pfam" id="PF19649">
    <property type="entry name" value="DUF6152"/>
    <property type="match status" value="1"/>
</dbReference>
<evidence type="ECO:0008006" key="4">
    <source>
        <dbReference type="Google" id="ProtNLM"/>
    </source>
</evidence>
<evidence type="ECO:0000256" key="1">
    <source>
        <dbReference type="SAM" id="SignalP"/>
    </source>
</evidence>
<evidence type="ECO:0000313" key="3">
    <source>
        <dbReference type="Proteomes" id="UP000567293"/>
    </source>
</evidence>
<name>A0A7V8NQQ1_9BACT</name>
<reference evidence="2" key="1">
    <citation type="submission" date="2020-06" db="EMBL/GenBank/DDBJ databases">
        <title>Legume-microbial interactions unlock mineral nutrients during tropical forest succession.</title>
        <authorList>
            <person name="Epihov D.Z."/>
        </authorList>
    </citation>
    <scope>NUCLEOTIDE SEQUENCE [LARGE SCALE GENOMIC DNA]</scope>
    <source>
        <strain evidence="2">Pan2503</strain>
    </source>
</reference>
<comment type="caution">
    <text evidence="2">The sequence shown here is derived from an EMBL/GenBank/DDBJ whole genome shotgun (WGS) entry which is preliminary data.</text>
</comment>
<proteinExistence type="predicted"/>
<protein>
    <recommendedName>
        <fullName evidence="4">OB-fold nucleic acid binding domain-containing protein</fullName>
    </recommendedName>
</protein>
<evidence type="ECO:0000313" key="2">
    <source>
        <dbReference type="EMBL" id="MBA0085721.1"/>
    </source>
</evidence>
<feature type="chain" id="PRO_5030769166" description="OB-fold nucleic acid binding domain-containing protein" evidence="1">
    <location>
        <begin position="30"/>
        <end position="139"/>
    </location>
</feature>
<keyword evidence="1" id="KW-0732">Signal</keyword>
<dbReference type="AlphaFoldDB" id="A0A7V8NQQ1"/>
<dbReference type="Proteomes" id="UP000567293">
    <property type="component" value="Unassembled WGS sequence"/>
</dbReference>
<sequence>MRHRAALLVAAGFGLLMAVLPLMAHHSFAAEYDSKKPVTLKGTVTKVDWTNPHVYFYLDVTDDSGAITNWALEMGPPNGLQRSGWTRNTMHVGDVVIVAGTMAKDGAKQANARSVTLASTGKKLGAASSESQPPAGNEP</sequence>
<accession>A0A7V8NQQ1</accession>
<dbReference type="EMBL" id="JACDQQ010001175">
    <property type="protein sequence ID" value="MBA0085721.1"/>
    <property type="molecule type" value="Genomic_DNA"/>
</dbReference>
<keyword evidence="3" id="KW-1185">Reference proteome</keyword>
<feature type="signal peptide" evidence="1">
    <location>
        <begin position="1"/>
        <end position="29"/>
    </location>
</feature>
<organism evidence="2 3">
    <name type="scientific">Candidatus Acidiferrum panamense</name>
    <dbReference type="NCBI Taxonomy" id="2741543"/>
    <lineage>
        <taxon>Bacteria</taxon>
        <taxon>Pseudomonadati</taxon>
        <taxon>Acidobacteriota</taxon>
        <taxon>Terriglobia</taxon>
        <taxon>Candidatus Acidiferrales</taxon>
        <taxon>Candidatus Acidiferrum</taxon>
    </lineage>
</organism>
<gene>
    <name evidence="2" type="ORF">HRJ53_12055</name>
</gene>